<protein>
    <recommendedName>
        <fullName evidence="6">MYXO-CTERM domain-containing protein</fullName>
    </recommendedName>
</protein>
<sequence>MKWGRMRTIAMRIGGATALSLLLMTPAASALAAQAADPPAPLPVGAELSARPGDRLTFTAPPHLPGINGDWVISKIFVQHGTLRMDDPVITAVATVACDTPPGVYPVETTMRGKDAGEGKGSPWVTVTVADIGAEERAACPAKVAALPPEQLEERWPAGDSWPQSPWDVRTFRPGAKVTPTASERGNEESLTSPGFTDRPVMRGARAVVTATATIRCDAGPGLYEVRWVGRDEVWARYRVAETDEATRSSCRDGASEPAGGRTPWLVGGAAAGLGAAGAGAYVLARRRRGSFSSSSSSL</sequence>
<evidence type="ECO:0000313" key="4">
    <source>
        <dbReference type="EMBL" id="GHI79619.1"/>
    </source>
</evidence>
<gene>
    <name evidence="4" type="ORF">Sspor_51800</name>
</gene>
<name>A0ABQ3TGT8_9ACTN</name>
<evidence type="ECO:0000313" key="5">
    <source>
        <dbReference type="Proteomes" id="UP000608522"/>
    </source>
</evidence>
<evidence type="ECO:0008006" key="6">
    <source>
        <dbReference type="Google" id="ProtNLM"/>
    </source>
</evidence>
<keyword evidence="5" id="KW-1185">Reference proteome</keyword>
<organism evidence="4 5">
    <name type="scientific">Streptomyces spororaveus</name>
    <dbReference type="NCBI Taxonomy" id="284039"/>
    <lineage>
        <taxon>Bacteria</taxon>
        <taxon>Bacillati</taxon>
        <taxon>Actinomycetota</taxon>
        <taxon>Actinomycetes</taxon>
        <taxon>Kitasatosporales</taxon>
        <taxon>Streptomycetaceae</taxon>
        <taxon>Streptomyces</taxon>
    </lineage>
</organism>
<feature type="transmembrane region" description="Helical" evidence="2">
    <location>
        <begin position="265"/>
        <end position="285"/>
    </location>
</feature>
<keyword evidence="2" id="KW-1133">Transmembrane helix</keyword>
<feature type="compositionally biased region" description="Polar residues" evidence="1">
    <location>
        <begin position="180"/>
        <end position="195"/>
    </location>
</feature>
<evidence type="ECO:0000256" key="2">
    <source>
        <dbReference type="SAM" id="Phobius"/>
    </source>
</evidence>
<evidence type="ECO:0000256" key="1">
    <source>
        <dbReference type="SAM" id="MobiDB-lite"/>
    </source>
</evidence>
<dbReference type="Proteomes" id="UP000608522">
    <property type="component" value="Unassembled WGS sequence"/>
</dbReference>
<keyword evidence="2" id="KW-0472">Membrane</keyword>
<feature type="region of interest" description="Disordered" evidence="1">
    <location>
        <begin position="155"/>
        <end position="199"/>
    </location>
</feature>
<feature type="signal peptide" evidence="3">
    <location>
        <begin position="1"/>
        <end position="32"/>
    </location>
</feature>
<keyword evidence="2" id="KW-0812">Transmembrane</keyword>
<reference evidence="5" key="1">
    <citation type="submission" date="2023-07" db="EMBL/GenBank/DDBJ databases">
        <title>Whole genome shotgun sequence of Streptomyces spororaveus NBRC 15456.</title>
        <authorList>
            <person name="Komaki H."/>
            <person name="Tamura T."/>
        </authorList>
    </citation>
    <scope>NUCLEOTIDE SEQUENCE [LARGE SCALE GENOMIC DNA]</scope>
    <source>
        <strain evidence="5">NBRC 15456</strain>
    </source>
</reference>
<dbReference type="EMBL" id="BNED01000005">
    <property type="protein sequence ID" value="GHI79619.1"/>
    <property type="molecule type" value="Genomic_DNA"/>
</dbReference>
<evidence type="ECO:0000256" key="3">
    <source>
        <dbReference type="SAM" id="SignalP"/>
    </source>
</evidence>
<keyword evidence="3" id="KW-0732">Signal</keyword>
<proteinExistence type="predicted"/>
<comment type="caution">
    <text evidence="4">The sequence shown here is derived from an EMBL/GenBank/DDBJ whole genome shotgun (WGS) entry which is preliminary data.</text>
</comment>
<accession>A0ABQ3TGT8</accession>
<feature type="chain" id="PRO_5046181793" description="MYXO-CTERM domain-containing protein" evidence="3">
    <location>
        <begin position="33"/>
        <end position="299"/>
    </location>
</feature>